<dbReference type="EMBL" id="CM009750">
    <property type="protein sequence ID" value="PUZ69741.1"/>
    <property type="molecule type" value="Genomic_DNA"/>
</dbReference>
<evidence type="ECO:0000256" key="8">
    <source>
        <dbReference type="ARBA" id="ARBA00023204"/>
    </source>
</evidence>
<evidence type="ECO:0000256" key="5">
    <source>
        <dbReference type="ARBA" id="ARBA00022840"/>
    </source>
</evidence>
<dbReference type="STRING" id="1504633.A0A2T7EPI8"/>
<dbReference type="PROSITE" id="PS50162">
    <property type="entry name" value="RECA_2"/>
    <property type="match status" value="1"/>
</dbReference>
<evidence type="ECO:0000259" key="12">
    <source>
        <dbReference type="PROSITE" id="PS50162"/>
    </source>
</evidence>
<evidence type="ECO:0000256" key="7">
    <source>
        <dbReference type="ARBA" id="ARBA00023172"/>
    </source>
</evidence>
<keyword evidence="6" id="KW-0238">DNA-binding</keyword>
<sequence>MSATRGRSGGGATTSGCGLKRRNAPQDQEDSKMINQDQPSTEDWCGRFWNGMELLKDVTEKKHFLPTGLEGIDTLLGGGLRQGQLTEITGPSSSGKTQVCLHCASNIAAKQMGVVMYLDTSNSFSPSRVATIIYGISDLFGQRGFELQPKDARLKSVMRSIICESVFDIFALFEVLHQLEVSLLNDKVNNGGSKVCLLVIDSISSLLAPIIGGKYPQGRSMMISVAVILKKLADEHNLSVLRTFNLFRMPSSNNSYRMPSSNKVTNHMVSAGNGAVKPALGESWKAVPHVRLMLSHECQNNICTATVLKHTLMASGRTAKFAAPS</sequence>
<dbReference type="PANTHER" id="PTHR46457:SF1">
    <property type="entry name" value="DNA REPAIR PROTEIN RAD51 HOMOLOG 4"/>
    <property type="match status" value="1"/>
</dbReference>
<reference evidence="13 14" key="1">
    <citation type="submission" date="2018-04" db="EMBL/GenBank/DDBJ databases">
        <title>WGS assembly of Panicum hallii var. hallii HAL2.</title>
        <authorList>
            <person name="Lovell J."/>
            <person name="Jenkins J."/>
            <person name="Lowry D."/>
            <person name="Mamidi S."/>
            <person name="Sreedasyam A."/>
            <person name="Weng X."/>
            <person name="Barry K."/>
            <person name="Bonette J."/>
            <person name="Campitelli B."/>
            <person name="Daum C."/>
            <person name="Gordon S."/>
            <person name="Gould B."/>
            <person name="Lipzen A."/>
            <person name="MacQueen A."/>
            <person name="Palacio-Mejia J."/>
            <person name="Plott C."/>
            <person name="Shakirov E."/>
            <person name="Shu S."/>
            <person name="Yoshinaga Y."/>
            <person name="Zane M."/>
            <person name="Rokhsar D."/>
            <person name="Grimwood J."/>
            <person name="Schmutz J."/>
            <person name="Juenger T."/>
        </authorList>
    </citation>
    <scope>NUCLEOTIDE SEQUENCE [LARGE SCALE GENOMIC DNA]</scope>
    <source>
        <strain evidence="14">cv. HAL2</strain>
    </source>
</reference>
<gene>
    <name evidence="13" type="ORF">GQ55_2G135600</name>
</gene>
<dbReference type="GO" id="GO:0042148">
    <property type="term" value="P:DNA strand invasion"/>
    <property type="evidence" value="ECO:0007669"/>
    <property type="project" value="TreeGrafter"/>
</dbReference>
<dbReference type="GO" id="GO:0005815">
    <property type="term" value="C:microtubule organizing center"/>
    <property type="evidence" value="ECO:0007669"/>
    <property type="project" value="TreeGrafter"/>
</dbReference>
<dbReference type="Gene3D" id="3.40.50.300">
    <property type="entry name" value="P-loop containing nucleotide triphosphate hydrolases"/>
    <property type="match status" value="1"/>
</dbReference>
<name>A0A2T7EPI8_9POAL</name>
<dbReference type="InterPro" id="IPR051988">
    <property type="entry name" value="HRR_RAD51_Paralog"/>
</dbReference>
<dbReference type="GO" id="GO:0140664">
    <property type="term" value="F:ATP-dependent DNA damage sensor activity"/>
    <property type="evidence" value="ECO:0007669"/>
    <property type="project" value="InterPro"/>
</dbReference>
<evidence type="ECO:0000256" key="11">
    <source>
        <dbReference type="SAM" id="MobiDB-lite"/>
    </source>
</evidence>
<keyword evidence="14" id="KW-1185">Reference proteome</keyword>
<evidence type="ECO:0000256" key="1">
    <source>
        <dbReference type="ARBA" id="ARBA00004123"/>
    </source>
</evidence>
<dbReference type="InterPro" id="IPR047323">
    <property type="entry name" value="Rad51D_C"/>
</dbReference>
<keyword evidence="4" id="KW-0227">DNA damage</keyword>
<dbReference type="AlphaFoldDB" id="A0A2T7EPI8"/>
<dbReference type="CDD" id="cd19489">
    <property type="entry name" value="Rad51D"/>
    <property type="match status" value="1"/>
</dbReference>
<keyword evidence="9" id="KW-0539">Nucleus</keyword>
<keyword evidence="7" id="KW-0233">DNA recombination</keyword>
<feature type="region of interest" description="Disordered" evidence="11">
    <location>
        <begin position="1"/>
        <end position="40"/>
    </location>
</feature>
<dbReference type="PANTHER" id="PTHR46457">
    <property type="entry name" value="DNA REPAIR PROTEIN RAD51 HOMOLOG 4"/>
    <property type="match status" value="1"/>
</dbReference>
<dbReference type="FunFam" id="3.40.50.300:FF:001665">
    <property type="entry name" value="DNA repair protein RAD51 4"/>
    <property type="match status" value="1"/>
</dbReference>
<keyword evidence="3" id="KW-0547">Nucleotide-binding</keyword>
<dbReference type="GO" id="GO:0033063">
    <property type="term" value="C:Rad51B-Rad51C-Rad51D-XRCC2 complex"/>
    <property type="evidence" value="ECO:0007669"/>
    <property type="project" value="TreeGrafter"/>
</dbReference>
<evidence type="ECO:0000256" key="3">
    <source>
        <dbReference type="ARBA" id="ARBA00022741"/>
    </source>
</evidence>
<dbReference type="Gramene" id="PUZ69741">
    <property type="protein sequence ID" value="PUZ69741"/>
    <property type="gene ID" value="GQ55_2G135600"/>
</dbReference>
<evidence type="ECO:0000313" key="13">
    <source>
        <dbReference type="EMBL" id="PUZ69741.1"/>
    </source>
</evidence>
<evidence type="ECO:0000256" key="4">
    <source>
        <dbReference type="ARBA" id="ARBA00022763"/>
    </source>
</evidence>
<protein>
    <recommendedName>
        <fullName evidence="12">RecA family profile 1 domain-containing protein</fullName>
    </recommendedName>
</protein>
<evidence type="ECO:0000256" key="6">
    <source>
        <dbReference type="ARBA" id="ARBA00023125"/>
    </source>
</evidence>
<evidence type="ECO:0000256" key="10">
    <source>
        <dbReference type="ARBA" id="ARBA00056000"/>
    </source>
</evidence>
<dbReference type="Proteomes" id="UP000244336">
    <property type="component" value="Chromosome 2"/>
</dbReference>
<accession>A0A2T7EPI8</accession>
<dbReference type="GO" id="GO:0005657">
    <property type="term" value="C:replication fork"/>
    <property type="evidence" value="ECO:0007669"/>
    <property type="project" value="TreeGrafter"/>
</dbReference>
<dbReference type="GO" id="GO:0005524">
    <property type="term" value="F:ATP binding"/>
    <property type="evidence" value="ECO:0007669"/>
    <property type="project" value="UniProtKB-KW"/>
</dbReference>
<dbReference type="GO" id="GO:0003697">
    <property type="term" value="F:single-stranded DNA binding"/>
    <property type="evidence" value="ECO:0007669"/>
    <property type="project" value="TreeGrafter"/>
</dbReference>
<comment type="similarity">
    <text evidence="2">Belongs to the RecA family. RAD51 subfamily.</text>
</comment>
<comment type="function">
    <text evidence="10">Involved in the homologous recombination repair (HRR) pathway of double-stranded DNA breaks arising during DNA replication or induced by DNA-damaging agents.</text>
</comment>
<dbReference type="GO" id="GO:0000724">
    <property type="term" value="P:double-strand break repair via homologous recombination"/>
    <property type="evidence" value="ECO:0007669"/>
    <property type="project" value="TreeGrafter"/>
</dbReference>
<proteinExistence type="inferred from homology"/>
<dbReference type="GO" id="GO:0000400">
    <property type="term" value="F:four-way junction DNA binding"/>
    <property type="evidence" value="ECO:0007669"/>
    <property type="project" value="TreeGrafter"/>
</dbReference>
<evidence type="ECO:0000313" key="14">
    <source>
        <dbReference type="Proteomes" id="UP000244336"/>
    </source>
</evidence>
<keyword evidence="5" id="KW-0067">ATP-binding</keyword>
<evidence type="ECO:0000256" key="9">
    <source>
        <dbReference type="ARBA" id="ARBA00023242"/>
    </source>
</evidence>
<dbReference type="OrthoDB" id="336321at2759"/>
<dbReference type="InterPro" id="IPR020588">
    <property type="entry name" value="RecA_ATP-bd"/>
</dbReference>
<dbReference type="Pfam" id="PF08423">
    <property type="entry name" value="Rad51"/>
    <property type="match status" value="1"/>
</dbReference>
<keyword evidence="8" id="KW-0234">DNA repair</keyword>
<feature type="domain" description="RecA family profile 1" evidence="12">
    <location>
        <begin position="61"/>
        <end position="247"/>
    </location>
</feature>
<dbReference type="InterPro" id="IPR027417">
    <property type="entry name" value="P-loop_NTPase"/>
</dbReference>
<evidence type="ECO:0000256" key="2">
    <source>
        <dbReference type="ARBA" id="ARBA00007095"/>
    </source>
</evidence>
<dbReference type="SUPFAM" id="SSF52540">
    <property type="entry name" value="P-loop containing nucleoside triphosphate hydrolases"/>
    <property type="match status" value="1"/>
</dbReference>
<organism evidence="13 14">
    <name type="scientific">Panicum hallii var. hallii</name>
    <dbReference type="NCBI Taxonomy" id="1504633"/>
    <lineage>
        <taxon>Eukaryota</taxon>
        <taxon>Viridiplantae</taxon>
        <taxon>Streptophyta</taxon>
        <taxon>Embryophyta</taxon>
        <taxon>Tracheophyta</taxon>
        <taxon>Spermatophyta</taxon>
        <taxon>Magnoliopsida</taxon>
        <taxon>Liliopsida</taxon>
        <taxon>Poales</taxon>
        <taxon>Poaceae</taxon>
        <taxon>PACMAD clade</taxon>
        <taxon>Panicoideae</taxon>
        <taxon>Panicodae</taxon>
        <taxon>Paniceae</taxon>
        <taxon>Panicinae</taxon>
        <taxon>Panicum</taxon>
        <taxon>Panicum sect. Panicum</taxon>
    </lineage>
</organism>
<dbReference type="GO" id="GO:0007131">
    <property type="term" value="P:reciprocal meiotic recombination"/>
    <property type="evidence" value="ECO:0007669"/>
    <property type="project" value="TreeGrafter"/>
</dbReference>
<dbReference type="InterPro" id="IPR013632">
    <property type="entry name" value="Rad51_C"/>
</dbReference>
<dbReference type="GO" id="GO:0000723">
    <property type="term" value="P:telomere maintenance"/>
    <property type="evidence" value="ECO:0007669"/>
    <property type="project" value="TreeGrafter"/>
</dbReference>
<comment type="subcellular location">
    <subcellularLocation>
        <location evidence="1">Nucleus</location>
    </subcellularLocation>
</comment>